<gene>
    <name evidence="1" type="ORF">LWI29_034135</name>
</gene>
<proteinExistence type="predicted"/>
<evidence type="ECO:0000313" key="1">
    <source>
        <dbReference type="EMBL" id="KAK0598381.1"/>
    </source>
</evidence>
<dbReference type="AlphaFoldDB" id="A0AA39SHW5"/>
<organism evidence="1 2">
    <name type="scientific">Acer saccharum</name>
    <name type="common">Sugar maple</name>
    <dbReference type="NCBI Taxonomy" id="4024"/>
    <lineage>
        <taxon>Eukaryota</taxon>
        <taxon>Viridiplantae</taxon>
        <taxon>Streptophyta</taxon>
        <taxon>Embryophyta</taxon>
        <taxon>Tracheophyta</taxon>
        <taxon>Spermatophyta</taxon>
        <taxon>Magnoliopsida</taxon>
        <taxon>eudicotyledons</taxon>
        <taxon>Gunneridae</taxon>
        <taxon>Pentapetalae</taxon>
        <taxon>rosids</taxon>
        <taxon>malvids</taxon>
        <taxon>Sapindales</taxon>
        <taxon>Sapindaceae</taxon>
        <taxon>Hippocastanoideae</taxon>
        <taxon>Acereae</taxon>
        <taxon>Acer</taxon>
    </lineage>
</organism>
<comment type="caution">
    <text evidence="1">The sequence shown here is derived from an EMBL/GenBank/DDBJ whole genome shotgun (WGS) entry which is preliminary data.</text>
</comment>
<evidence type="ECO:0000313" key="2">
    <source>
        <dbReference type="Proteomes" id="UP001168877"/>
    </source>
</evidence>
<protein>
    <submittedName>
        <fullName evidence="1">Uncharacterized protein</fullName>
    </submittedName>
</protein>
<reference evidence="1" key="1">
    <citation type="journal article" date="2022" name="Plant J.">
        <title>Strategies of tolerance reflected in two North American maple genomes.</title>
        <authorList>
            <person name="McEvoy S.L."/>
            <person name="Sezen U.U."/>
            <person name="Trouern-Trend A."/>
            <person name="McMahon S.M."/>
            <person name="Schaberg P.G."/>
            <person name="Yang J."/>
            <person name="Wegrzyn J.L."/>
            <person name="Swenson N.G."/>
        </authorList>
    </citation>
    <scope>NUCLEOTIDE SEQUENCE</scope>
    <source>
        <strain evidence="1">NS2018</strain>
    </source>
</reference>
<name>A0AA39SHW5_ACESA</name>
<dbReference type="EMBL" id="JAUESC010000004">
    <property type="protein sequence ID" value="KAK0598381.1"/>
    <property type="molecule type" value="Genomic_DNA"/>
</dbReference>
<accession>A0AA39SHW5</accession>
<dbReference type="Proteomes" id="UP001168877">
    <property type="component" value="Unassembled WGS sequence"/>
</dbReference>
<sequence>MIMTIPLQWQYGSAPCCIKRHLQIIELLLTERSNCKAKVELNAMNDYGFIALDILDVLPQDGKRDMEIAKIL</sequence>
<reference evidence="1" key="2">
    <citation type="submission" date="2023-06" db="EMBL/GenBank/DDBJ databases">
        <authorList>
            <person name="Swenson N.G."/>
            <person name="Wegrzyn J.L."/>
            <person name="Mcevoy S.L."/>
        </authorList>
    </citation>
    <scope>NUCLEOTIDE SEQUENCE</scope>
    <source>
        <strain evidence="1">NS2018</strain>
        <tissue evidence="1">Leaf</tissue>
    </source>
</reference>
<keyword evidence="2" id="KW-1185">Reference proteome</keyword>